<comment type="caution">
    <text evidence="2">The sequence shown here is derived from an EMBL/GenBank/DDBJ whole genome shotgun (WGS) entry which is preliminary data.</text>
</comment>
<evidence type="ECO:0000256" key="1">
    <source>
        <dbReference type="SAM" id="Phobius"/>
    </source>
</evidence>
<dbReference type="Proteomes" id="UP000574761">
    <property type="component" value="Unassembled WGS sequence"/>
</dbReference>
<dbReference type="Pfam" id="PF10027">
    <property type="entry name" value="DUF2269"/>
    <property type="match status" value="1"/>
</dbReference>
<dbReference type="EMBL" id="JACIEE010000001">
    <property type="protein sequence ID" value="MBB3975284.1"/>
    <property type="molecule type" value="Genomic_DNA"/>
</dbReference>
<dbReference type="AlphaFoldDB" id="A0A7W6DAH5"/>
<reference evidence="2 3" key="1">
    <citation type="submission" date="2020-08" db="EMBL/GenBank/DDBJ databases">
        <title>Genomic Encyclopedia of Type Strains, Phase IV (KMG-IV): sequencing the most valuable type-strain genomes for metagenomic binning, comparative biology and taxonomic classification.</title>
        <authorList>
            <person name="Goeker M."/>
        </authorList>
    </citation>
    <scope>NUCLEOTIDE SEQUENCE [LARGE SCALE GENOMIC DNA]</scope>
    <source>
        <strain evidence="2 3">DSM 100211</strain>
    </source>
</reference>
<organism evidence="2 3">
    <name type="scientific">Mycoplana azooxidifex</name>
    <dbReference type="NCBI Taxonomy" id="1636188"/>
    <lineage>
        <taxon>Bacteria</taxon>
        <taxon>Pseudomonadati</taxon>
        <taxon>Pseudomonadota</taxon>
        <taxon>Alphaproteobacteria</taxon>
        <taxon>Hyphomicrobiales</taxon>
        <taxon>Rhizobiaceae</taxon>
        <taxon>Mycoplana</taxon>
    </lineage>
</organism>
<gene>
    <name evidence="2" type="ORF">GGQ64_000460</name>
</gene>
<keyword evidence="1" id="KW-1133">Transmembrane helix</keyword>
<keyword evidence="1" id="KW-0472">Membrane</keyword>
<dbReference type="InterPro" id="IPR018729">
    <property type="entry name" value="DUF2269_transmembrane"/>
</dbReference>
<feature type="transmembrane region" description="Helical" evidence="1">
    <location>
        <begin position="20"/>
        <end position="42"/>
    </location>
</feature>
<protein>
    <submittedName>
        <fullName evidence="2">Putative membrane protein</fullName>
    </submittedName>
</protein>
<sequence length="50" mass="5635">MARKAAADGKPMPAEWRRLYRIWSACGFPAFLAVLGIIWLMLARPAISLF</sequence>
<proteinExistence type="predicted"/>
<keyword evidence="3" id="KW-1185">Reference proteome</keyword>
<name>A0A7W6DAH5_9HYPH</name>
<keyword evidence="1" id="KW-0812">Transmembrane</keyword>
<evidence type="ECO:0000313" key="3">
    <source>
        <dbReference type="Proteomes" id="UP000574761"/>
    </source>
</evidence>
<accession>A0A7W6DAH5</accession>
<evidence type="ECO:0000313" key="2">
    <source>
        <dbReference type="EMBL" id="MBB3975284.1"/>
    </source>
</evidence>